<gene>
    <name evidence="1" type="ORF">C485_00475</name>
</gene>
<dbReference type="Proteomes" id="UP000011511">
    <property type="component" value="Unassembled WGS sequence"/>
</dbReference>
<reference evidence="1 2" key="1">
    <citation type="journal article" date="2014" name="PLoS Genet.">
        <title>Phylogenetically driven sequencing of extremely halophilic archaea reveals strategies for static and dynamic osmo-response.</title>
        <authorList>
            <person name="Becker E.A."/>
            <person name="Seitzer P.M."/>
            <person name="Tritt A."/>
            <person name="Larsen D."/>
            <person name="Krusor M."/>
            <person name="Yao A.I."/>
            <person name="Wu D."/>
            <person name="Madern D."/>
            <person name="Eisen J.A."/>
            <person name="Darling A.E."/>
            <person name="Facciotti M.T."/>
        </authorList>
    </citation>
    <scope>NUCLEOTIDE SEQUENCE [LARGE SCALE GENOMIC DNA]</scope>
    <source>
        <strain evidence="1 2">JCM 12890</strain>
    </source>
</reference>
<dbReference type="EMBL" id="AOIK01000002">
    <property type="protein sequence ID" value="ELY91972.1"/>
    <property type="molecule type" value="Genomic_DNA"/>
</dbReference>
<organism evidence="1 2">
    <name type="scientific">Natrinema altunense (strain JCM 12890 / CGMCC 1.3731 / AJ2)</name>
    <dbReference type="NCBI Taxonomy" id="1227494"/>
    <lineage>
        <taxon>Archaea</taxon>
        <taxon>Methanobacteriati</taxon>
        <taxon>Methanobacteriota</taxon>
        <taxon>Stenosarchaea group</taxon>
        <taxon>Halobacteria</taxon>
        <taxon>Halobacteriales</taxon>
        <taxon>Natrialbaceae</taxon>
        <taxon>Natrinema</taxon>
    </lineage>
</organism>
<dbReference type="AlphaFoldDB" id="M0A296"/>
<name>M0A296_NATA2</name>
<evidence type="ECO:0000313" key="1">
    <source>
        <dbReference type="EMBL" id="ELY91972.1"/>
    </source>
</evidence>
<dbReference type="PATRIC" id="fig|1227494.3.peg.90"/>
<keyword evidence="2" id="KW-1185">Reference proteome</keyword>
<proteinExistence type="predicted"/>
<comment type="caution">
    <text evidence="1">The sequence shown here is derived from an EMBL/GenBank/DDBJ whole genome shotgun (WGS) entry which is preliminary data.</text>
</comment>
<accession>M0A296</accession>
<sequence>MVSFPPGEPQTDCALCDAPLEGYSAERTSIYANVVCQLCDIWAVTSTSDEPAVGREYLQRESDEPIDSAVVADVGDNPVFIDGKKCWRRYKFGGWITRLDEHDCTSVREFRRMHRDDV</sequence>
<protein>
    <submittedName>
        <fullName evidence="1">Uncharacterized protein</fullName>
    </submittedName>
</protein>
<evidence type="ECO:0000313" key="2">
    <source>
        <dbReference type="Proteomes" id="UP000011511"/>
    </source>
</evidence>
<dbReference type="RefSeq" id="WP_007107502.1">
    <property type="nucleotide sequence ID" value="NZ_AOIK01000002.1"/>
</dbReference>